<dbReference type="Pfam" id="PF00691">
    <property type="entry name" value="OmpA"/>
    <property type="match status" value="1"/>
</dbReference>
<feature type="region of interest" description="Disordered" evidence="3">
    <location>
        <begin position="417"/>
        <end position="438"/>
    </location>
</feature>
<evidence type="ECO:0000313" key="5">
    <source>
        <dbReference type="EMBL" id="WXB01454.1"/>
    </source>
</evidence>
<organism evidence="5 6">
    <name type="scientific">Pendulispora rubella</name>
    <dbReference type="NCBI Taxonomy" id="2741070"/>
    <lineage>
        <taxon>Bacteria</taxon>
        <taxon>Pseudomonadati</taxon>
        <taxon>Myxococcota</taxon>
        <taxon>Myxococcia</taxon>
        <taxon>Myxococcales</taxon>
        <taxon>Sorangiineae</taxon>
        <taxon>Pendulisporaceae</taxon>
        <taxon>Pendulispora</taxon>
    </lineage>
</organism>
<dbReference type="RefSeq" id="WP_394831068.1">
    <property type="nucleotide sequence ID" value="NZ_CP089929.1"/>
</dbReference>
<reference evidence="5" key="1">
    <citation type="submission" date="2021-12" db="EMBL/GenBank/DDBJ databases">
        <title>Discovery of the Pendulisporaceae a myxobacterial family with distinct sporulation behavior and unique specialized metabolism.</title>
        <authorList>
            <person name="Garcia R."/>
            <person name="Popoff A."/>
            <person name="Bader C.D."/>
            <person name="Loehr J."/>
            <person name="Walesch S."/>
            <person name="Walt C."/>
            <person name="Boldt J."/>
            <person name="Bunk B."/>
            <person name="Haeckl F.J.F.P.J."/>
            <person name="Gunesch A.P."/>
            <person name="Birkelbach J."/>
            <person name="Nuebel U."/>
            <person name="Pietschmann T."/>
            <person name="Bach T."/>
            <person name="Mueller R."/>
        </authorList>
    </citation>
    <scope>NUCLEOTIDE SEQUENCE</scope>
    <source>
        <strain evidence="5">MSr11367</strain>
    </source>
</reference>
<dbReference type="Proteomes" id="UP001374803">
    <property type="component" value="Chromosome"/>
</dbReference>
<keyword evidence="6" id="KW-1185">Reference proteome</keyword>
<dbReference type="InterPro" id="IPR036366">
    <property type="entry name" value="PGBDSf"/>
</dbReference>
<comment type="subcellular location">
    <subcellularLocation>
        <location evidence="1">Membrane</location>
    </subcellularLocation>
</comment>
<evidence type="ECO:0000313" key="6">
    <source>
        <dbReference type="Proteomes" id="UP001374803"/>
    </source>
</evidence>
<evidence type="ECO:0000256" key="2">
    <source>
        <dbReference type="ARBA" id="ARBA00023136"/>
    </source>
</evidence>
<gene>
    <name evidence="5" type="ORF">LVJ94_31615</name>
</gene>
<feature type="region of interest" description="Disordered" evidence="3">
    <location>
        <begin position="1"/>
        <end position="21"/>
    </location>
</feature>
<dbReference type="InterPro" id="IPR006665">
    <property type="entry name" value="OmpA-like"/>
</dbReference>
<dbReference type="InterPro" id="IPR036737">
    <property type="entry name" value="OmpA-like_sf"/>
</dbReference>
<dbReference type="EMBL" id="CP089983">
    <property type="protein sequence ID" value="WXB01454.1"/>
    <property type="molecule type" value="Genomic_DNA"/>
</dbReference>
<proteinExistence type="predicted"/>
<dbReference type="PRINTS" id="PR01021">
    <property type="entry name" value="OMPADOMAIN"/>
</dbReference>
<dbReference type="InterPro" id="IPR006664">
    <property type="entry name" value="OMP_bac"/>
</dbReference>
<evidence type="ECO:0000256" key="3">
    <source>
        <dbReference type="SAM" id="MobiDB-lite"/>
    </source>
</evidence>
<evidence type="ECO:0000259" key="4">
    <source>
        <dbReference type="Pfam" id="PF00691"/>
    </source>
</evidence>
<accession>A0ABZ2KVX4</accession>
<keyword evidence="2" id="KW-0472">Membrane</keyword>
<sequence>MAAENAASEGTPLSKIEGLSDGGIAARHPERRVHLQLAPSFEVDETFNSVRATLSPMACWRLDSVRFGFDASFIHAEAREEFVALAALATELEGAPLSIFGHADSTNTDDYNKHLSSRRAEAVYAVLTRRTDIWERLHESPYGGDDWRKQRVVGAMLTALGYEAASVDEVKRFQSEHDCTADGEVGPQTRGALFEAYMDLLCTEVEGATPFRVEAARFLGQGTNADGKGDYQACSDFNPAVVFSSDEENEFKKGENKQKRDNAHAPSRRIVVYFFRPGTVIAVDRWPCPTAKEDAAACKKRFWSDADTRRKPGTERRTFAKHRNTFACRFYHGLAMRSPCERLGGTQRVTFKLVDYMGYKLEYAPCFVIVESGYRDAVSDGEGLVSTVMPEGPPMVMMPSGQFVRFDEAYPYYENDPVSNLREGSSPPAPRSEDSRYDGEDLLEALFSSSGKT</sequence>
<protein>
    <submittedName>
        <fullName evidence="5">OmpA family protein</fullName>
    </submittedName>
</protein>
<feature type="domain" description="OmpA-like" evidence="4">
    <location>
        <begin position="67"/>
        <end position="129"/>
    </location>
</feature>
<dbReference type="InterPro" id="IPR036365">
    <property type="entry name" value="PGBD-like_sf"/>
</dbReference>
<dbReference type="CDD" id="cd07185">
    <property type="entry name" value="OmpA_C-like"/>
    <property type="match status" value="1"/>
</dbReference>
<dbReference type="SUPFAM" id="SSF103088">
    <property type="entry name" value="OmpA-like"/>
    <property type="match status" value="1"/>
</dbReference>
<dbReference type="Gene3D" id="1.10.101.10">
    <property type="entry name" value="PGBD-like superfamily/PGBD"/>
    <property type="match status" value="1"/>
</dbReference>
<name>A0ABZ2KVX4_9BACT</name>
<dbReference type="Gene3D" id="3.30.1330.60">
    <property type="entry name" value="OmpA-like domain"/>
    <property type="match status" value="1"/>
</dbReference>
<dbReference type="SUPFAM" id="SSF47090">
    <property type="entry name" value="PGBD-like"/>
    <property type="match status" value="1"/>
</dbReference>
<evidence type="ECO:0000256" key="1">
    <source>
        <dbReference type="ARBA" id="ARBA00004370"/>
    </source>
</evidence>